<evidence type="ECO:0000256" key="2">
    <source>
        <dbReference type="SAM" id="Coils"/>
    </source>
</evidence>
<dbReference type="OrthoDB" id="448087at2759"/>
<dbReference type="Proteomes" id="UP001165083">
    <property type="component" value="Unassembled WGS sequence"/>
</dbReference>
<gene>
    <name evidence="3" type="ORF">Plil01_000203700</name>
</gene>
<evidence type="ECO:0000313" key="3">
    <source>
        <dbReference type="EMBL" id="GMF11322.1"/>
    </source>
</evidence>
<dbReference type="PANTHER" id="PTHR21549:SF1">
    <property type="entry name" value="COILED-COIL DOMAIN-CONTAINING PROTEIN 148"/>
    <property type="match status" value="1"/>
</dbReference>
<accession>A0A9W6WP90</accession>
<name>A0A9W6WP90_9STRA</name>
<feature type="coiled-coil region" evidence="2">
    <location>
        <begin position="235"/>
        <end position="262"/>
    </location>
</feature>
<protein>
    <submittedName>
        <fullName evidence="3">Unnamed protein product</fullName>
    </submittedName>
</protein>
<reference evidence="3" key="1">
    <citation type="submission" date="2023-04" db="EMBL/GenBank/DDBJ databases">
        <title>Phytophthora lilii NBRC 32176.</title>
        <authorList>
            <person name="Ichikawa N."/>
            <person name="Sato H."/>
            <person name="Tonouchi N."/>
        </authorList>
    </citation>
    <scope>NUCLEOTIDE SEQUENCE</scope>
    <source>
        <strain evidence="3">NBRC 32176</strain>
    </source>
</reference>
<evidence type="ECO:0000313" key="4">
    <source>
        <dbReference type="Proteomes" id="UP001165083"/>
    </source>
</evidence>
<proteinExistence type="predicted"/>
<dbReference type="AlphaFoldDB" id="A0A9W6WP90"/>
<dbReference type="EMBL" id="BSXW01000073">
    <property type="protein sequence ID" value="GMF11322.1"/>
    <property type="molecule type" value="Genomic_DNA"/>
</dbReference>
<comment type="caution">
    <text evidence="3">The sequence shown here is derived from an EMBL/GenBank/DDBJ whole genome shotgun (WGS) entry which is preliminary data.</text>
</comment>
<dbReference type="PANTHER" id="PTHR21549">
    <property type="entry name" value="MUTATED IN BLADDER CANCER 1"/>
    <property type="match status" value="1"/>
</dbReference>
<sequence>MIEASLEEEVHLCEKNFNDSYRKVVNTLRDSPYSPEINAGSIDDHEEKISSMMETAGASACPDEMLRIEVSEGFRKIFIEFHEDLKLYEREFIVAASATDAAGTVEAAKSKTGGWDNLDEERFVKVLHSYERKHGTGKKPQLLYDTLALVLPNVSLVEIKKHVKFHQHLRFHLEKKKDRQREFQRRLEDLHSEAIEKFRGTIELEKEKTHKLQQLNALQHHCDQLHDQVSQWRVTKEAKERIEQQQREIEQMLGQQKQQEETLRKQRKLDQQKLIVAEYKYVQ</sequence>
<evidence type="ECO:0000256" key="1">
    <source>
        <dbReference type="ARBA" id="ARBA00023054"/>
    </source>
</evidence>
<keyword evidence="1 2" id="KW-0175">Coiled coil</keyword>
<organism evidence="3 4">
    <name type="scientific">Phytophthora lilii</name>
    <dbReference type="NCBI Taxonomy" id="2077276"/>
    <lineage>
        <taxon>Eukaryota</taxon>
        <taxon>Sar</taxon>
        <taxon>Stramenopiles</taxon>
        <taxon>Oomycota</taxon>
        <taxon>Peronosporomycetes</taxon>
        <taxon>Peronosporales</taxon>
        <taxon>Peronosporaceae</taxon>
        <taxon>Phytophthora</taxon>
    </lineage>
</organism>
<keyword evidence="4" id="KW-1185">Reference proteome</keyword>
<dbReference type="InterPro" id="IPR039902">
    <property type="entry name" value="CCDC148/CCDC112"/>
</dbReference>